<dbReference type="FunFam" id="1.10.640.10:FF:000003">
    <property type="entry name" value="chorion peroxidase"/>
    <property type="match status" value="1"/>
</dbReference>
<dbReference type="Pfam" id="PF03098">
    <property type="entry name" value="An_peroxidase"/>
    <property type="match status" value="1"/>
</dbReference>
<accession>A0AA96S2Y5</accession>
<organism evidence="8">
    <name type="scientific">Halisarca dujardinii</name>
    <name type="common">Dujardin's slime sponge</name>
    <dbReference type="NCBI Taxonomy" id="2583056"/>
    <lineage>
        <taxon>Eukaryota</taxon>
        <taxon>Metazoa</taxon>
        <taxon>Porifera</taxon>
        <taxon>Demospongiae</taxon>
        <taxon>Verongimorpha</taxon>
        <taxon>Chondrillida</taxon>
        <taxon>Halisarcidae</taxon>
        <taxon>Halisarca</taxon>
    </lineage>
</organism>
<dbReference type="PROSITE" id="PS50292">
    <property type="entry name" value="PEROXIDASE_3"/>
    <property type="match status" value="1"/>
</dbReference>
<comment type="subcellular location">
    <subcellularLocation>
        <location evidence="1">Secreted</location>
    </subcellularLocation>
</comment>
<evidence type="ECO:0000256" key="4">
    <source>
        <dbReference type="ARBA" id="ARBA00023180"/>
    </source>
</evidence>
<protein>
    <submittedName>
        <fullName evidence="8">Peroxidasin-like protein</fullName>
    </submittedName>
</protein>
<proteinExistence type="evidence at transcript level"/>
<evidence type="ECO:0000256" key="7">
    <source>
        <dbReference type="SAM" id="SignalP"/>
    </source>
</evidence>
<name>A0AA96S2Y5_HALDU</name>
<dbReference type="GO" id="GO:0006979">
    <property type="term" value="P:response to oxidative stress"/>
    <property type="evidence" value="ECO:0007669"/>
    <property type="project" value="InterPro"/>
</dbReference>
<evidence type="ECO:0000256" key="5">
    <source>
        <dbReference type="PIRSR" id="PIRSR619791-2"/>
    </source>
</evidence>
<dbReference type="Gene3D" id="1.10.640.10">
    <property type="entry name" value="Haem peroxidase domain superfamily, animal type"/>
    <property type="match status" value="1"/>
</dbReference>
<feature type="region of interest" description="Disordered" evidence="6">
    <location>
        <begin position="188"/>
        <end position="212"/>
    </location>
</feature>
<sequence length="716" mass="78525">MPRLVAALSALLVLCHIGAGADFAAPRAFEVRLSALLADADARATTLLQDGMRGALRPGRDRRETADWGSAAELHRIMGLPQPMAQGMVHAALAAEMAQANFSSLVHSDPFFREAASDARLQRMAREQITQHCKDVRKEKSCSKVQKMLRKYLPEFDLSKHHAFSGACNNLKHRSYGSTPMPLGRMLGAAYDQPESSPRSTGAGGQPLPGSREVSNSLCFGSQDQDQIFTMMGVTWGQLLDHDVDLTCAGNFDKNQSCSGICGSSQETKACFPIAVATSDTELGCRAGNCIPMARSCPACIKGQGSREQINQITSYHDASNVYGGPFGAGDTYWKGLADLTTGKMRVQKSSSNTDLLPQATGNPDSCDGTCFQGGDARANEVPVLTAFHTIWVREHNRLVPALKSINPTWTPTKLYLEARKIVTALHQHITYAEFVPLLLGSPLESYKYCPETDASTANVFATASFRYAHSAITENFNLADDQYMPLTPLSVVDGYFDTTHIRSPGALDNLLRGMAVQKAFKVDTKFSDSLRNRMFESSHGDCGLDLLSLNIQRGRDHGLPSYNKWRQLVRGRCQLTSGTVHSFDDLKSEMSSQSLASLKAVYDDVDDIDLYAGGLAETAYAPSGVVGPTFWCLNKIQLENFRKGDRLFYENPGVFSYDQVTEIKKMTLATIICRNSDDITRMPEHVMRVDSRSTFVDCAGLPEMDLRMWKEGSSC</sequence>
<dbReference type="GO" id="GO:0046872">
    <property type="term" value="F:metal ion binding"/>
    <property type="evidence" value="ECO:0007669"/>
    <property type="project" value="UniProtKB-KW"/>
</dbReference>
<keyword evidence="4" id="KW-0325">Glycoprotein</keyword>
<dbReference type="PANTHER" id="PTHR11475">
    <property type="entry name" value="OXIDASE/PEROXIDASE"/>
    <property type="match status" value="1"/>
</dbReference>
<dbReference type="GO" id="GO:0004601">
    <property type="term" value="F:peroxidase activity"/>
    <property type="evidence" value="ECO:0007669"/>
    <property type="project" value="InterPro"/>
</dbReference>
<evidence type="ECO:0000256" key="3">
    <source>
        <dbReference type="ARBA" id="ARBA00022729"/>
    </source>
</evidence>
<dbReference type="PRINTS" id="PR00457">
    <property type="entry name" value="ANPEROXIDASE"/>
</dbReference>
<feature type="binding site" description="axial binding residue" evidence="5">
    <location>
        <position position="470"/>
    </location>
    <ligand>
        <name>heme b</name>
        <dbReference type="ChEBI" id="CHEBI:60344"/>
    </ligand>
    <ligandPart>
        <name>Fe</name>
        <dbReference type="ChEBI" id="CHEBI:18248"/>
    </ligandPart>
</feature>
<dbReference type="GO" id="GO:0005576">
    <property type="term" value="C:extracellular region"/>
    <property type="evidence" value="ECO:0007669"/>
    <property type="project" value="UniProtKB-SubCell"/>
</dbReference>
<dbReference type="InterPro" id="IPR037120">
    <property type="entry name" value="Haem_peroxidase_sf_animal"/>
</dbReference>
<dbReference type="EMBL" id="OR460136">
    <property type="protein sequence ID" value="WNS50059.1"/>
    <property type="molecule type" value="mRNA"/>
</dbReference>
<keyword evidence="3 7" id="KW-0732">Signal</keyword>
<dbReference type="PANTHER" id="PTHR11475:SF4">
    <property type="entry name" value="CHORION PEROXIDASE"/>
    <property type="match status" value="1"/>
</dbReference>
<evidence type="ECO:0000313" key="8">
    <source>
        <dbReference type="EMBL" id="WNS50059.1"/>
    </source>
</evidence>
<dbReference type="InterPro" id="IPR010255">
    <property type="entry name" value="Haem_peroxidase_sf"/>
</dbReference>
<keyword evidence="5" id="KW-0408">Iron</keyword>
<feature type="chain" id="PRO_5041649354" evidence="7">
    <location>
        <begin position="21"/>
        <end position="716"/>
    </location>
</feature>
<evidence type="ECO:0000256" key="2">
    <source>
        <dbReference type="ARBA" id="ARBA00022525"/>
    </source>
</evidence>
<keyword evidence="5" id="KW-0479">Metal-binding</keyword>
<feature type="signal peptide" evidence="7">
    <location>
        <begin position="1"/>
        <end position="20"/>
    </location>
</feature>
<dbReference type="CDD" id="cd09823">
    <property type="entry name" value="peroxinectin_like"/>
    <property type="match status" value="1"/>
</dbReference>
<keyword evidence="5" id="KW-0349">Heme</keyword>
<dbReference type="GO" id="GO:0020037">
    <property type="term" value="F:heme binding"/>
    <property type="evidence" value="ECO:0007669"/>
    <property type="project" value="InterPro"/>
</dbReference>
<dbReference type="InterPro" id="IPR019791">
    <property type="entry name" value="Haem_peroxidase_animal"/>
</dbReference>
<evidence type="ECO:0000256" key="6">
    <source>
        <dbReference type="SAM" id="MobiDB-lite"/>
    </source>
</evidence>
<dbReference type="AlphaFoldDB" id="A0AA96S2Y5"/>
<dbReference type="SUPFAM" id="SSF48113">
    <property type="entry name" value="Heme-dependent peroxidases"/>
    <property type="match status" value="1"/>
</dbReference>
<keyword evidence="2" id="KW-0964">Secreted</keyword>
<evidence type="ECO:0000256" key="1">
    <source>
        <dbReference type="ARBA" id="ARBA00004613"/>
    </source>
</evidence>
<reference evidence="8" key="1">
    <citation type="submission" date="2023-08" db="EMBL/GenBank/DDBJ databases">
        <authorList>
            <person name="Adameyko K."/>
            <person name="Kravchuk O."/>
            <person name="Lyupina Y."/>
        </authorList>
    </citation>
    <scope>NUCLEOTIDE SEQUENCE</scope>
</reference>